<evidence type="ECO:0000313" key="2">
    <source>
        <dbReference type="Proteomes" id="UP001212841"/>
    </source>
</evidence>
<sequence length="310" mass="34180">MTEKTYPPLSDIPTHLRPEDVKLIACDIDGTTLTSSHVISPYTLETFRKVRHQRPDINILFATGRPRIATVAIREAMRELGHAVGIYLNGALCGREDVEGQLKGGEDAKSSLDFHVLHETPLKPKDAVWYVQWAVRNQRCVVLYSYDTTITPFDHPSCELVQGASEPYPVEIPESDLIPQILSNTLKVHKMIFLGPKVPLDQTRTDLDSESTRPTSTSFLRNNNFSLEVVSKHTSKAAALKFFTDNLAGCRLDNVIAFGDGDNDVEMIKECGLGVGMGNGLAHVKKVAKYVAPTNDEDGVARVLRGVLGL</sequence>
<dbReference type="Gene3D" id="3.30.1240.10">
    <property type="match status" value="1"/>
</dbReference>
<comment type="caution">
    <text evidence="1">The sequence shown here is derived from an EMBL/GenBank/DDBJ whole genome shotgun (WGS) entry which is preliminary data.</text>
</comment>
<dbReference type="GO" id="GO:0005829">
    <property type="term" value="C:cytosol"/>
    <property type="evidence" value="ECO:0007669"/>
    <property type="project" value="TreeGrafter"/>
</dbReference>
<gene>
    <name evidence="1" type="ORF">HK097_005694</name>
</gene>
<protein>
    <submittedName>
        <fullName evidence="1">Uncharacterized protein</fullName>
    </submittedName>
</protein>
<dbReference type="PANTHER" id="PTHR10000:SF8">
    <property type="entry name" value="HAD SUPERFAMILY HYDROLASE-LIKE, TYPE 3"/>
    <property type="match status" value="1"/>
</dbReference>
<dbReference type="GO" id="GO:0000287">
    <property type="term" value="F:magnesium ion binding"/>
    <property type="evidence" value="ECO:0007669"/>
    <property type="project" value="TreeGrafter"/>
</dbReference>
<accession>A0AAD5SFB3</accession>
<dbReference type="EMBL" id="JADGJD010000267">
    <property type="protein sequence ID" value="KAJ3052768.1"/>
    <property type="molecule type" value="Genomic_DNA"/>
</dbReference>
<name>A0AAD5SFB3_9FUNG</name>
<evidence type="ECO:0000313" key="1">
    <source>
        <dbReference type="EMBL" id="KAJ3052768.1"/>
    </source>
</evidence>
<dbReference type="GO" id="GO:0016791">
    <property type="term" value="F:phosphatase activity"/>
    <property type="evidence" value="ECO:0007669"/>
    <property type="project" value="TreeGrafter"/>
</dbReference>
<dbReference type="AlphaFoldDB" id="A0AAD5SFB3"/>
<organism evidence="1 2">
    <name type="scientific">Rhizophlyctis rosea</name>
    <dbReference type="NCBI Taxonomy" id="64517"/>
    <lineage>
        <taxon>Eukaryota</taxon>
        <taxon>Fungi</taxon>
        <taxon>Fungi incertae sedis</taxon>
        <taxon>Chytridiomycota</taxon>
        <taxon>Chytridiomycota incertae sedis</taxon>
        <taxon>Chytridiomycetes</taxon>
        <taxon>Rhizophlyctidales</taxon>
        <taxon>Rhizophlyctidaceae</taxon>
        <taxon>Rhizophlyctis</taxon>
    </lineage>
</organism>
<reference evidence="1" key="1">
    <citation type="submission" date="2020-05" db="EMBL/GenBank/DDBJ databases">
        <title>Phylogenomic resolution of chytrid fungi.</title>
        <authorList>
            <person name="Stajich J.E."/>
            <person name="Amses K."/>
            <person name="Simmons R."/>
            <person name="Seto K."/>
            <person name="Myers J."/>
            <person name="Bonds A."/>
            <person name="Quandt C.A."/>
            <person name="Barry K."/>
            <person name="Liu P."/>
            <person name="Grigoriev I."/>
            <person name="Longcore J.E."/>
            <person name="James T.Y."/>
        </authorList>
    </citation>
    <scope>NUCLEOTIDE SEQUENCE</scope>
    <source>
        <strain evidence="1">JEL0318</strain>
    </source>
</reference>
<dbReference type="PANTHER" id="PTHR10000">
    <property type="entry name" value="PHOSPHOSERINE PHOSPHATASE"/>
    <property type="match status" value="1"/>
</dbReference>
<dbReference type="InterPro" id="IPR036412">
    <property type="entry name" value="HAD-like_sf"/>
</dbReference>
<proteinExistence type="predicted"/>
<dbReference type="Pfam" id="PF08282">
    <property type="entry name" value="Hydrolase_3"/>
    <property type="match status" value="1"/>
</dbReference>
<dbReference type="Gene3D" id="3.40.50.1000">
    <property type="entry name" value="HAD superfamily/HAD-like"/>
    <property type="match status" value="1"/>
</dbReference>
<dbReference type="SUPFAM" id="SSF56784">
    <property type="entry name" value="HAD-like"/>
    <property type="match status" value="1"/>
</dbReference>
<dbReference type="InterPro" id="IPR023214">
    <property type="entry name" value="HAD_sf"/>
</dbReference>
<dbReference type="Proteomes" id="UP001212841">
    <property type="component" value="Unassembled WGS sequence"/>
</dbReference>
<keyword evidence="2" id="KW-1185">Reference proteome</keyword>